<gene>
    <name evidence="2" type="ORF">PDM29_00285</name>
</gene>
<feature type="domain" description="Immunity MXAN-0049 protein" evidence="1">
    <location>
        <begin position="11"/>
        <end position="208"/>
    </location>
</feature>
<proteinExistence type="predicted"/>
<keyword evidence="3" id="KW-1185">Reference proteome</keyword>
<reference evidence="2 3" key="1">
    <citation type="submission" date="2022-12" db="EMBL/GenBank/DDBJ databases">
        <title>Two new species, Stenotrophomonas aracearum and Stenotrophomonas oahuensis, isolated from Anthurium (Araceae family) in Hawaii.</title>
        <authorList>
            <person name="Chunag S.C."/>
            <person name="Dobhal S."/>
            <person name="Alvarez A."/>
            <person name="Arif M."/>
        </authorList>
    </citation>
    <scope>NUCLEOTIDE SEQUENCE [LARGE SCALE GENOMIC DNA]</scope>
    <source>
        <strain evidence="2 3">A5586</strain>
    </source>
</reference>
<evidence type="ECO:0000313" key="2">
    <source>
        <dbReference type="EMBL" id="WNH52743.1"/>
    </source>
</evidence>
<name>A0ABY9YPV2_9GAMM</name>
<organism evidence="2 3">
    <name type="scientific">Stenotrophomonas oahuensis</name>
    <dbReference type="NCBI Taxonomy" id="3003271"/>
    <lineage>
        <taxon>Bacteria</taxon>
        <taxon>Pseudomonadati</taxon>
        <taxon>Pseudomonadota</taxon>
        <taxon>Gammaproteobacteria</taxon>
        <taxon>Lysobacterales</taxon>
        <taxon>Lysobacteraceae</taxon>
        <taxon>Stenotrophomonas</taxon>
    </lineage>
</organism>
<dbReference type="Pfam" id="PF07791">
    <property type="entry name" value="Imm11"/>
    <property type="match status" value="1"/>
</dbReference>
<sequence>MDSKNAPAAGQYFMLQPDARRGGAGHGVVFENRKELLTPPRRILRPDAGGFPELAQTPRLVYSPKQGALPQDLEGGFSGYWLVSERLRNVMMAVDASAFEFVEADYRLADGSVGERRFLCDFVRELDALDEEASTLEIERSDEFVGGKYYNLLGNIQLSFRKEVLGDAHVFRLPFSGLVFCDARFKSAVERAGIIDGALSNGLWFEDLVNF</sequence>
<dbReference type="Proteomes" id="UP001302072">
    <property type="component" value="Chromosome"/>
</dbReference>
<dbReference type="EMBL" id="CP115541">
    <property type="protein sequence ID" value="WNH52743.1"/>
    <property type="molecule type" value="Genomic_DNA"/>
</dbReference>
<evidence type="ECO:0000313" key="3">
    <source>
        <dbReference type="Proteomes" id="UP001302072"/>
    </source>
</evidence>
<dbReference type="RefSeq" id="WP_311191928.1">
    <property type="nucleotide sequence ID" value="NZ_CP115541.1"/>
</dbReference>
<accession>A0ABY9YPV2</accession>
<dbReference type="InterPro" id="IPR012433">
    <property type="entry name" value="Imm11"/>
</dbReference>
<evidence type="ECO:0000259" key="1">
    <source>
        <dbReference type="Pfam" id="PF07791"/>
    </source>
</evidence>
<protein>
    <submittedName>
        <fullName evidence="2">DUF1629 domain-containing protein</fullName>
    </submittedName>
</protein>